<evidence type="ECO:0000259" key="2">
    <source>
        <dbReference type="Pfam" id="PF00155"/>
    </source>
</evidence>
<dbReference type="PROSITE" id="PS00105">
    <property type="entry name" value="AA_TRANSFER_CLASS_1"/>
    <property type="match status" value="1"/>
</dbReference>
<protein>
    <recommendedName>
        <fullName evidence="1">Aminotransferase</fullName>
        <ecNumber evidence="1">2.6.1.-</ecNumber>
    </recommendedName>
</protein>
<dbReference type="EMBL" id="JASJEX010000004">
    <property type="protein sequence ID" value="MDJ1130020.1"/>
    <property type="molecule type" value="Genomic_DNA"/>
</dbReference>
<evidence type="ECO:0000313" key="4">
    <source>
        <dbReference type="Proteomes" id="UP001431693"/>
    </source>
</evidence>
<dbReference type="GO" id="GO:0008483">
    <property type="term" value="F:transaminase activity"/>
    <property type="evidence" value="ECO:0007669"/>
    <property type="project" value="UniProtKB-KW"/>
</dbReference>
<sequence>MNVVPIPNEVWLNDYERDAVWDIAQSSVSSFTYPEVMALDGEGGAKARALLEAEPMNYGWIEGSPGFKRAVASRYRREVPDSQILQFNGASGANLGALTALVGAGDHVVVEWPTYQPLWEIPRALGADVSLWELRRENDWKPNLDALERLVRKDTRLICLNNAANPTAAVLSPDDLERIAEIARWSGAYVLSDEVYLPVVEDQGFVSIVDVYERGVATNSLSKSYSVPGCRIGWTVAPDGLSDKIRSVRDYTLISAGVPNDVIATLVLEHADQVLDRNRAIAAERAATVEAWLAKQSRASWVAPNGVPVSYLSLDLPAEMDDRTFCLKILRERGVLLIPGSCFELPGGVRLGYCCPADVLDMGLTLLGEALAEL</sequence>
<evidence type="ECO:0000256" key="1">
    <source>
        <dbReference type="RuleBase" id="RU000481"/>
    </source>
</evidence>
<dbReference type="Gene3D" id="3.90.1150.10">
    <property type="entry name" value="Aspartate Aminotransferase, domain 1"/>
    <property type="match status" value="1"/>
</dbReference>
<name>A0ABT6ZLU0_9ACTN</name>
<keyword evidence="4" id="KW-1185">Reference proteome</keyword>
<dbReference type="Proteomes" id="UP001431693">
    <property type="component" value="Unassembled WGS sequence"/>
</dbReference>
<dbReference type="SUPFAM" id="SSF53383">
    <property type="entry name" value="PLP-dependent transferases"/>
    <property type="match status" value="1"/>
</dbReference>
<comment type="cofactor">
    <cofactor evidence="1">
        <name>pyridoxal 5'-phosphate</name>
        <dbReference type="ChEBI" id="CHEBI:597326"/>
    </cofactor>
</comment>
<dbReference type="InterPro" id="IPR015424">
    <property type="entry name" value="PyrdxlP-dep_Trfase"/>
</dbReference>
<dbReference type="EC" id="2.6.1.-" evidence="1"/>
<evidence type="ECO:0000313" key="3">
    <source>
        <dbReference type="EMBL" id="MDJ1130020.1"/>
    </source>
</evidence>
<feature type="domain" description="Aminotransferase class I/classII large" evidence="2">
    <location>
        <begin position="55"/>
        <end position="361"/>
    </location>
</feature>
<dbReference type="InterPro" id="IPR004839">
    <property type="entry name" value="Aminotransferase_I/II_large"/>
</dbReference>
<accession>A0ABT6ZLU0</accession>
<dbReference type="PANTHER" id="PTHR43510:SF1">
    <property type="entry name" value="AMINOTRANSFERASE FUNCTION, HYPOTHETICAL (EUROFUNG)"/>
    <property type="match status" value="1"/>
</dbReference>
<dbReference type="InterPro" id="IPR004838">
    <property type="entry name" value="NHTrfase_class1_PyrdxlP-BS"/>
</dbReference>
<dbReference type="Pfam" id="PF00155">
    <property type="entry name" value="Aminotran_1_2"/>
    <property type="match status" value="1"/>
</dbReference>
<dbReference type="InterPro" id="IPR015421">
    <property type="entry name" value="PyrdxlP-dep_Trfase_major"/>
</dbReference>
<reference evidence="3" key="1">
    <citation type="submission" date="2023-05" db="EMBL/GenBank/DDBJ databases">
        <title>[olsenella] sp. nov., isolated from a pig farm feces dump.</title>
        <authorList>
            <person name="Chang Y.-H."/>
        </authorList>
    </citation>
    <scope>NUCLEOTIDE SEQUENCE</scope>
    <source>
        <strain evidence="3">YH-ols2217</strain>
    </source>
</reference>
<dbReference type="CDD" id="cd00609">
    <property type="entry name" value="AAT_like"/>
    <property type="match status" value="1"/>
</dbReference>
<dbReference type="InterPro" id="IPR015422">
    <property type="entry name" value="PyrdxlP-dep_Trfase_small"/>
</dbReference>
<organism evidence="3 4">
    <name type="scientific">Kribbibacterium absianum</name>
    <dbReference type="NCBI Taxonomy" id="3044210"/>
    <lineage>
        <taxon>Bacteria</taxon>
        <taxon>Bacillati</taxon>
        <taxon>Actinomycetota</taxon>
        <taxon>Coriobacteriia</taxon>
        <taxon>Coriobacteriales</taxon>
        <taxon>Kribbibacteriaceae</taxon>
        <taxon>Kribbibacterium</taxon>
    </lineage>
</organism>
<proteinExistence type="inferred from homology"/>
<keyword evidence="1" id="KW-0808">Transferase</keyword>
<dbReference type="RefSeq" id="WP_283713166.1">
    <property type="nucleotide sequence ID" value="NZ_JASJEW010000003.1"/>
</dbReference>
<dbReference type="Gene3D" id="3.40.640.10">
    <property type="entry name" value="Type I PLP-dependent aspartate aminotransferase-like (Major domain)"/>
    <property type="match status" value="1"/>
</dbReference>
<gene>
    <name evidence="3" type="ORF">QJ043_08010</name>
</gene>
<keyword evidence="1 3" id="KW-0032">Aminotransferase</keyword>
<comment type="similarity">
    <text evidence="1">Belongs to the class-I pyridoxal-phosphate-dependent aminotransferase family.</text>
</comment>
<comment type="caution">
    <text evidence="3">The sequence shown here is derived from an EMBL/GenBank/DDBJ whole genome shotgun (WGS) entry which is preliminary data.</text>
</comment>
<dbReference type="PANTHER" id="PTHR43510">
    <property type="entry name" value="AMINOTRANSFERASE FUNCTION, HYPOTHETICAL (EUROFUNG)"/>
    <property type="match status" value="1"/>
</dbReference>